<dbReference type="RefSeq" id="WP_185802450.1">
    <property type="nucleotide sequence ID" value="NZ_JACJVJ010000003.1"/>
</dbReference>
<keyword evidence="2" id="KW-1185">Reference proteome</keyword>
<gene>
    <name evidence="1" type="ORF">H6P80_16190</name>
</gene>
<dbReference type="Proteomes" id="UP000564378">
    <property type="component" value="Unassembled WGS sequence"/>
</dbReference>
<protein>
    <submittedName>
        <fullName evidence="1">Uncharacterized protein</fullName>
    </submittedName>
</protein>
<organism evidence="1 2">
    <name type="scientific">Parasphingopyxis marina</name>
    <dbReference type="NCBI Taxonomy" id="2761622"/>
    <lineage>
        <taxon>Bacteria</taxon>
        <taxon>Pseudomonadati</taxon>
        <taxon>Pseudomonadota</taxon>
        <taxon>Alphaproteobacteria</taxon>
        <taxon>Sphingomonadales</taxon>
        <taxon>Sphingomonadaceae</taxon>
        <taxon>Parasphingopyxis</taxon>
    </lineage>
</organism>
<comment type="caution">
    <text evidence="1">The sequence shown here is derived from an EMBL/GenBank/DDBJ whole genome shotgun (WGS) entry which is preliminary data.</text>
</comment>
<evidence type="ECO:0000313" key="2">
    <source>
        <dbReference type="Proteomes" id="UP000564378"/>
    </source>
</evidence>
<sequence>MTERLRSPASSTHSSAELLIKNPNYRDSTVHRTSQLGPIADCQLIDDALGEADSQLTTQFRTLSTNSITVILAFRNVGRMIVVKELPRYIIPIGIGLLTFAALRYLFPSPPAPETAHLNCSFAVPEQSASVTIPYSQDRIGRIDYEADLTGKYVDGDVILWHADGLATYQGGSQNLAGAIFLRHTNAVRGLGLYRDRYPHQPDDLRISTLNENGNLDWDEDSAFVYFENAPDKMAHQFDYSCTVSQTQSH</sequence>
<accession>A0A842I2D8</accession>
<evidence type="ECO:0000313" key="1">
    <source>
        <dbReference type="EMBL" id="MBC2779167.1"/>
    </source>
</evidence>
<reference evidence="1 2" key="1">
    <citation type="submission" date="2020-08" db="EMBL/GenBank/DDBJ databases">
        <title>Draft genome sequence of Parasphingopyxis sp. GrpM-11.</title>
        <authorList>
            <person name="Oh J."/>
            <person name="Roh D.-H."/>
        </authorList>
    </citation>
    <scope>NUCLEOTIDE SEQUENCE [LARGE SCALE GENOMIC DNA]</scope>
    <source>
        <strain evidence="1 2">GrpM-11</strain>
    </source>
</reference>
<name>A0A842I2D8_9SPHN</name>
<proteinExistence type="predicted"/>
<dbReference type="EMBL" id="JACJVJ010000003">
    <property type="protein sequence ID" value="MBC2779167.1"/>
    <property type="molecule type" value="Genomic_DNA"/>
</dbReference>
<dbReference type="AlphaFoldDB" id="A0A842I2D8"/>